<proteinExistence type="predicted"/>
<comment type="caution">
    <text evidence="2">The sequence shown here is derived from an EMBL/GenBank/DDBJ whole genome shotgun (WGS) entry which is preliminary data.</text>
</comment>
<feature type="region of interest" description="Disordered" evidence="1">
    <location>
        <begin position="1"/>
        <end position="30"/>
    </location>
</feature>
<reference evidence="2 3" key="1">
    <citation type="submission" date="2015-10" db="EMBL/GenBank/DDBJ databases">
        <authorList>
            <person name="Gilbert D.G."/>
        </authorList>
    </citation>
    <scope>NUCLEOTIDE SEQUENCE [LARGE SCALE GENOMIC DNA]</scope>
    <source>
        <strain evidence="2">FVVF132</strain>
    </source>
</reference>
<gene>
    <name evidence="2" type="ORF">AAES_156054</name>
</gene>
<evidence type="ECO:0000313" key="3">
    <source>
        <dbReference type="Proteomes" id="UP000051836"/>
    </source>
</evidence>
<evidence type="ECO:0000256" key="1">
    <source>
        <dbReference type="SAM" id="MobiDB-lite"/>
    </source>
</evidence>
<accession>A0A0Q3UQ61</accession>
<keyword evidence="3" id="KW-1185">Reference proteome</keyword>
<organism evidence="2 3">
    <name type="scientific">Amazona aestiva</name>
    <name type="common">Blue-fronted Amazon parrot</name>
    <dbReference type="NCBI Taxonomy" id="12930"/>
    <lineage>
        <taxon>Eukaryota</taxon>
        <taxon>Metazoa</taxon>
        <taxon>Chordata</taxon>
        <taxon>Craniata</taxon>
        <taxon>Vertebrata</taxon>
        <taxon>Euteleostomi</taxon>
        <taxon>Archelosauria</taxon>
        <taxon>Archosauria</taxon>
        <taxon>Dinosauria</taxon>
        <taxon>Saurischia</taxon>
        <taxon>Theropoda</taxon>
        <taxon>Coelurosauria</taxon>
        <taxon>Aves</taxon>
        <taxon>Neognathae</taxon>
        <taxon>Neoaves</taxon>
        <taxon>Telluraves</taxon>
        <taxon>Australaves</taxon>
        <taxon>Psittaciformes</taxon>
        <taxon>Psittacidae</taxon>
        <taxon>Amazona</taxon>
    </lineage>
</organism>
<sequence>MTTQPEGQPPVGTCSDTPEHLHQQLQSRVTLDLRRPDKLSAVRTNQYSLDPPFMMPILLMVSQPFRMTCAEIPGFRVYLKKRSSKVCYKAGLKRKKEKRVTKEKVISTTV</sequence>
<protein>
    <submittedName>
        <fullName evidence="2">Uncharacterized protein</fullName>
    </submittedName>
</protein>
<evidence type="ECO:0000313" key="2">
    <source>
        <dbReference type="EMBL" id="KQK74618.1"/>
    </source>
</evidence>
<dbReference type="Proteomes" id="UP000051836">
    <property type="component" value="Unassembled WGS sequence"/>
</dbReference>
<dbReference type="AlphaFoldDB" id="A0A0Q3UQ61"/>
<dbReference type="EMBL" id="LMAW01003023">
    <property type="protein sequence ID" value="KQK74618.1"/>
    <property type="molecule type" value="Genomic_DNA"/>
</dbReference>
<name>A0A0Q3UQ61_AMAAE</name>